<protein>
    <submittedName>
        <fullName evidence="1">Uncharacterized protein</fullName>
    </submittedName>
</protein>
<dbReference type="Proteomes" id="UP000044625">
    <property type="component" value="Unassembled WGS sequence"/>
</dbReference>
<dbReference type="RefSeq" id="WP_049615532.1">
    <property type="nucleotide sequence ID" value="NZ_CAWMMU010000116.1"/>
</dbReference>
<organism evidence="1 4">
    <name type="scientific">Yersinia pekkanenii</name>
    <dbReference type="NCBI Taxonomy" id="1288385"/>
    <lineage>
        <taxon>Bacteria</taxon>
        <taxon>Pseudomonadati</taxon>
        <taxon>Pseudomonadota</taxon>
        <taxon>Gammaproteobacteria</taxon>
        <taxon>Enterobacterales</taxon>
        <taxon>Yersiniaceae</taxon>
        <taxon>Yersinia</taxon>
    </lineage>
</organism>
<name>A0A0T9RP73_9GAMM</name>
<accession>A0A0T9RP73</accession>
<evidence type="ECO:0000313" key="4">
    <source>
        <dbReference type="Proteomes" id="UP000045840"/>
    </source>
</evidence>
<sequence>MYKTEAVRKAEVLETTPALAEFIDDIPTQKAVQAFSNLLFRPESHALNCQFDYATLLTQQKSLVLSRIESAQQNGAILVEDWEVNFSMWFDSFHARQRAAYMGYLSSISGCASAMITGPANFPVERMRKRNGIANDKYRQIKEYSQKAPERFLRRIMPFGDGTIIQSNAPNATELLNSKIARMEKTHAEMIGANKIVRKTYKGGSAEGVSPEAQQKCALALAEFLSIPLDKALNILQPSPYYSHGKVVPFYSYQLANHNAEIARLKQRLAEVNKLQNDSLFIEQTLTNGIEIKLSEDGKIEIHFGYKPDEQTRRMLCDNSFKFSRYRNNAWVRKFTPNAQAVFSRIVKPALEKLPQK</sequence>
<reference evidence="1" key="3">
    <citation type="submission" date="2015-03" db="EMBL/GenBank/DDBJ databases">
        <authorList>
            <person name="Murphy D."/>
        </authorList>
    </citation>
    <scope>NUCLEOTIDE SEQUENCE [LARGE SCALE GENOMIC DNA]</scope>
    <source>
        <strain evidence="1">A125KOH2</strain>
    </source>
</reference>
<keyword evidence="3" id="KW-1185">Reference proteome</keyword>
<dbReference type="EMBL" id="CWJL01000116">
    <property type="protein sequence ID" value="CRY69780.1"/>
    <property type="molecule type" value="Genomic_DNA"/>
</dbReference>
<dbReference type="OrthoDB" id="9803716at2"/>
<evidence type="ECO:0000313" key="2">
    <source>
        <dbReference type="EMBL" id="CRY69780.1"/>
    </source>
</evidence>
<proteinExistence type="predicted"/>
<dbReference type="EMBL" id="CQAZ01000131">
    <property type="protein sequence ID" value="CNI74909.1"/>
    <property type="molecule type" value="Genomic_DNA"/>
</dbReference>
<gene>
    <name evidence="1" type="ORF">ERS008529_04809</name>
    <name evidence="2" type="ORF">ERS137968_04938</name>
</gene>
<dbReference type="AlphaFoldDB" id="A0A0T9RP73"/>
<reference evidence="2 3" key="1">
    <citation type="submission" date="2015-03" db="EMBL/GenBank/DDBJ databases">
        <authorList>
            <consortium name="Pathogen Informatics"/>
            <person name="Murphy D."/>
        </authorList>
    </citation>
    <scope>NUCLEOTIDE SEQUENCE [LARGE SCALE GENOMIC DNA]</scope>
    <source>
        <strain evidence="3">type strain: CIP110230</strain>
        <strain evidence="2">Type strain: CIP110230</strain>
    </source>
</reference>
<reference evidence="4" key="2">
    <citation type="submission" date="2015-03" db="EMBL/GenBank/DDBJ databases">
        <authorList>
            <consortium name="Pathogen Informatics"/>
        </authorList>
    </citation>
    <scope>NUCLEOTIDE SEQUENCE [LARGE SCALE GENOMIC DNA]</scope>
    <source>
        <strain evidence="4">A125KOH2</strain>
    </source>
</reference>
<evidence type="ECO:0000313" key="1">
    <source>
        <dbReference type="EMBL" id="CNI74909.1"/>
    </source>
</evidence>
<dbReference type="Proteomes" id="UP000045840">
    <property type="component" value="Unassembled WGS sequence"/>
</dbReference>
<evidence type="ECO:0000313" key="3">
    <source>
        <dbReference type="Proteomes" id="UP000044625"/>
    </source>
</evidence>